<accession>A0A1T5PCJ3</accession>
<evidence type="ECO:0000313" key="2">
    <source>
        <dbReference type="Proteomes" id="UP000190166"/>
    </source>
</evidence>
<name>A0A1T5PCJ3_9BACT</name>
<reference evidence="1 2" key="1">
    <citation type="submission" date="2017-02" db="EMBL/GenBank/DDBJ databases">
        <authorList>
            <person name="Peterson S.W."/>
        </authorList>
    </citation>
    <scope>NUCLEOTIDE SEQUENCE [LARGE SCALE GENOMIC DNA]</scope>
    <source>
        <strain evidence="1 2">DSM 18108</strain>
    </source>
</reference>
<sequence>MKIATSGMHRLFHPVLMIPVLRHPAVKYLLGVFLVLCTIGVRAQTTTLIKTPAELSDNNDASKGTSTSTGTTLFCTDQSVFTLISSLTDPTATGTPVPYTSWVWQEIDVNGNPGALPATAVPVNEKLNVASATPGWHTYQVTAATGASECPADPVIFTVYVLPNLTIAAEVDPANNPNLTYCAANGAPTGPKAINLKSTVTFTTPPRKITGLKDYAISDFELKYVWSKQEVGVPASKTDVGTGADYTIVEPAVSTPGTEKKYNYSVKVVYTVKACSDYTATAQSGGQPAVITVTPKPGQPVITIQ</sequence>
<organism evidence="1 2">
    <name type="scientific">Chitinophaga ginsengisegetis</name>
    <dbReference type="NCBI Taxonomy" id="393003"/>
    <lineage>
        <taxon>Bacteria</taxon>
        <taxon>Pseudomonadati</taxon>
        <taxon>Bacteroidota</taxon>
        <taxon>Chitinophagia</taxon>
        <taxon>Chitinophagales</taxon>
        <taxon>Chitinophagaceae</taxon>
        <taxon>Chitinophaga</taxon>
    </lineage>
</organism>
<protein>
    <submittedName>
        <fullName evidence="1">Uncharacterized protein</fullName>
    </submittedName>
</protein>
<dbReference type="RefSeq" id="WP_079473611.1">
    <property type="nucleotide sequence ID" value="NZ_FUZZ01000007.1"/>
</dbReference>
<proteinExistence type="predicted"/>
<gene>
    <name evidence="1" type="ORF">SAMN05660461_6367</name>
</gene>
<evidence type="ECO:0000313" key="1">
    <source>
        <dbReference type="EMBL" id="SKD10451.1"/>
    </source>
</evidence>
<dbReference type="AlphaFoldDB" id="A0A1T5PCJ3"/>
<keyword evidence="2" id="KW-1185">Reference proteome</keyword>
<dbReference type="STRING" id="393003.SAMN05660461_6367"/>
<dbReference type="Proteomes" id="UP000190166">
    <property type="component" value="Unassembled WGS sequence"/>
</dbReference>
<dbReference type="EMBL" id="FUZZ01000007">
    <property type="protein sequence ID" value="SKD10451.1"/>
    <property type="molecule type" value="Genomic_DNA"/>
</dbReference>